<dbReference type="Proteomes" id="UP000034954">
    <property type="component" value="Unassembled WGS sequence"/>
</dbReference>
<evidence type="ECO:0008006" key="3">
    <source>
        <dbReference type="Google" id="ProtNLM"/>
    </source>
</evidence>
<dbReference type="SUPFAM" id="SSF48452">
    <property type="entry name" value="TPR-like"/>
    <property type="match status" value="1"/>
</dbReference>
<evidence type="ECO:0000313" key="1">
    <source>
        <dbReference type="EMBL" id="KKO20705.1"/>
    </source>
</evidence>
<dbReference type="InterPro" id="IPR011990">
    <property type="entry name" value="TPR-like_helical_dom_sf"/>
</dbReference>
<dbReference type="EMBL" id="LAQJ01000079">
    <property type="protein sequence ID" value="KKO20705.1"/>
    <property type="molecule type" value="Genomic_DNA"/>
</dbReference>
<protein>
    <recommendedName>
        <fullName evidence="3">Tetratricopeptide repeat protein</fullName>
    </recommendedName>
</protein>
<comment type="caution">
    <text evidence="1">The sequence shown here is derived from an EMBL/GenBank/DDBJ whole genome shotgun (WGS) entry which is preliminary data.</text>
</comment>
<evidence type="ECO:0000313" key="2">
    <source>
        <dbReference type="Proteomes" id="UP000034954"/>
    </source>
</evidence>
<dbReference type="Gene3D" id="1.25.40.10">
    <property type="entry name" value="Tetratricopeptide repeat domain"/>
    <property type="match status" value="1"/>
</dbReference>
<proteinExistence type="predicted"/>
<organism evidence="1 2">
    <name type="scientific">Candidatus Brocadia fulgida</name>
    <dbReference type="NCBI Taxonomy" id="380242"/>
    <lineage>
        <taxon>Bacteria</taxon>
        <taxon>Pseudomonadati</taxon>
        <taxon>Planctomycetota</taxon>
        <taxon>Candidatus Brocadiia</taxon>
        <taxon>Candidatus Brocadiales</taxon>
        <taxon>Candidatus Brocadiaceae</taxon>
        <taxon>Candidatus Brocadia</taxon>
    </lineage>
</organism>
<accession>A0A0M2UYP1</accession>
<keyword evidence="2" id="KW-1185">Reference proteome</keyword>
<dbReference type="AlphaFoldDB" id="A0A0M2UYP1"/>
<name>A0A0M2UYP1_9BACT</name>
<gene>
    <name evidence="1" type="ORF">BROFUL_00572</name>
</gene>
<sequence>MSYLEGLDAMTQGQFPEAVAAFSRALDASGDDPDYVLARGVAETLAEQFHPAMKDLERYQRLGGKGREAELWTYVAEAMSGIATPGHAIPGPRTSRAGKANLRIPSKGRHTALFQYLAI</sequence>
<reference evidence="1 2" key="1">
    <citation type="journal article" date="2013" name="BMC Microbiol.">
        <title>Identification of the type II cytochrome c maturation pathway in anammox bacteria by comparative genomics.</title>
        <authorList>
            <person name="Ferousi C."/>
            <person name="Speth D.R."/>
            <person name="Reimann J."/>
            <person name="Op den Camp H.J."/>
            <person name="Allen J.W."/>
            <person name="Keltjens J.T."/>
            <person name="Jetten M.S."/>
        </authorList>
    </citation>
    <scope>NUCLEOTIDE SEQUENCE [LARGE SCALE GENOMIC DNA]</scope>
    <source>
        <strain evidence="1">RU1</strain>
    </source>
</reference>